<dbReference type="Proteomes" id="UP000655287">
    <property type="component" value="Unassembled WGS sequence"/>
</dbReference>
<dbReference type="AlphaFoldDB" id="A0A919QXK5"/>
<evidence type="ECO:0000313" key="2">
    <source>
        <dbReference type="EMBL" id="GII75693.1"/>
    </source>
</evidence>
<dbReference type="EMBL" id="BOOU01000010">
    <property type="protein sequence ID" value="GII75693.1"/>
    <property type="molecule type" value="Genomic_DNA"/>
</dbReference>
<name>A0A919QXK5_9ACTN</name>
<comment type="caution">
    <text evidence="2">The sequence shown here is derived from an EMBL/GenBank/DDBJ whole genome shotgun (WGS) entry which is preliminary data.</text>
</comment>
<reference evidence="2" key="1">
    <citation type="submission" date="2021-01" db="EMBL/GenBank/DDBJ databases">
        <title>Whole genome shotgun sequence of Sphaerisporangium rufum NBRC 109079.</title>
        <authorList>
            <person name="Komaki H."/>
            <person name="Tamura T."/>
        </authorList>
    </citation>
    <scope>NUCLEOTIDE SEQUENCE</scope>
    <source>
        <strain evidence="2">NBRC 109079</strain>
    </source>
</reference>
<evidence type="ECO:0000313" key="3">
    <source>
        <dbReference type="Proteomes" id="UP000655287"/>
    </source>
</evidence>
<sequence>MRERAGGWPAVLELPASPALSTRQEGSAAAPAGDPARAVARFHAYLARRAAILGAPSGYRRRRPPRRWTTPSAAPAGRCPPTCGRCT</sequence>
<keyword evidence="3" id="KW-1185">Reference proteome</keyword>
<accession>A0A919QXK5</accession>
<protein>
    <submittedName>
        <fullName evidence="2">Uncharacterized protein</fullName>
    </submittedName>
</protein>
<feature type="region of interest" description="Disordered" evidence="1">
    <location>
        <begin position="1"/>
        <end position="34"/>
    </location>
</feature>
<proteinExistence type="predicted"/>
<gene>
    <name evidence="2" type="ORF">Sru01_06750</name>
</gene>
<organism evidence="2 3">
    <name type="scientific">Sphaerisporangium rufum</name>
    <dbReference type="NCBI Taxonomy" id="1381558"/>
    <lineage>
        <taxon>Bacteria</taxon>
        <taxon>Bacillati</taxon>
        <taxon>Actinomycetota</taxon>
        <taxon>Actinomycetes</taxon>
        <taxon>Streptosporangiales</taxon>
        <taxon>Streptosporangiaceae</taxon>
        <taxon>Sphaerisporangium</taxon>
    </lineage>
</organism>
<feature type="region of interest" description="Disordered" evidence="1">
    <location>
        <begin position="57"/>
        <end position="87"/>
    </location>
</feature>
<evidence type="ECO:0000256" key="1">
    <source>
        <dbReference type="SAM" id="MobiDB-lite"/>
    </source>
</evidence>